<name>A0ABW0HPH7_9BACL</name>
<organism evidence="1 2">
    <name type="scientific">Cohnella soli</name>
    <dbReference type="NCBI Taxonomy" id="425005"/>
    <lineage>
        <taxon>Bacteria</taxon>
        <taxon>Bacillati</taxon>
        <taxon>Bacillota</taxon>
        <taxon>Bacilli</taxon>
        <taxon>Bacillales</taxon>
        <taxon>Paenibacillaceae</taxon>
        <taxon>Cohnella</taxon>
    </lineage>
</organism>
<reference evidence="2" key="1">
    <citation type="journal article" date="2019" name="Int. J. Syst. Evol. Microbiol.">
        <title>The Global Catalogue of Microorganisms (GCM) 10K type strain sequencing project: providing services to taxonomists for standard genome sequencing and annotation.</title>
        <authorList>
            <consortium name="The Broad Institute Genomics Platform"/>
            <consortium name="The Broad Institute Genome Sequencing Center for Infectious Disease"/>
            <person name="Wu L."/>
            <person name="Ma J."/>
        </authorList>
    </citation>
    <scope>NUCLEOTIDE SEQUENCE [LARGE SCALE GENOMIC DNA]</scope>
    <source>
        <strain evidence="2">CGMCC 1.18575</strain>
    </source>
</reference>
<dbReference type="Gene3D" id="3.30.160.250">
    <property type="match status" value="1"/>
</dbReference>
<proteinExistence type="predicted"/>
<evidence type="ECO:0000313" key="2">
    <source>
        <dbReference type="Proteomes" id="UP001596113"/>
    </source>
</evidence>
<dbReference type="Proteomes" id="UP001596113">
    <property type="component" value="Unassembled WGS sequence"/>
</dbReference>
<evidence type="ECO:0000313" key="1">
    <source>
        <dbReference type="EMBL" id="MFC5402405.1"/>
    </source>
</evidence>
<accession>A0ABW0HPH7</accession>
<dbReference type="RefSeq" id="WP_378130825.1">
    <property type="nucleotide sequence ID" value="NZ_JBHSMI010000012.1"/>
</dbReference>
<comment type="caution">
    <text evidence="1">The sequence shown here is derived from an EMBL/GenBank/DDBJ whole genome shotgun (WGS) entry which is preliminary data.</text>
</comment>
<dbReference type="InterPro" id="IPR035069">
    <property type="entry name" value="TTHA1013/TTHA0281-like"/>
</dbReference>
<keyword evidence="2" id="KW-1185">Reference proteome</keyword>
<protein>
    <submittedName>
        <fullName evidence="1">Type II toxin-antitoxin system HicB family antitoxin</fullName>
    </submittedName>
</protein>
<dbReference type="SUPFAM" id="SSF143100">
    <property type="entry name" value="TTHA1013/TTHA0281-like"/>
    <property type="match status" value="1"/>
</dbReference>
<gene>
    <name evidence="1" type="ORF">ACFPOF_06610</name>
</gene>
<dbReference type="EMBL" id="JBHSMI010000012">
    <property type="protein sequence ID" value="MFC5402405.1"/>
    <property type="molecule type" value="Genomic_DNA"/>
</dbReference>
<sequence>MMNFTVLLEQDFASNNFTAYVPELRLSSVGDTEEEAMDCVKELIALELEKGRYKIYSSKVVSVTVDSIQVRTAV</sequence>